<feature type="transmembrane region" description="Helical" evidence="1">
    <location>
        <begin position="366"/>
        <end position="386"/>
    </location>
</feature>
<keyword evidence="1" id="KW-0472">Membrane</keyword>
<dbReference type="KEGG" id="tee:Tel_02060"/>
<dbReference type="Gene3D" id="3.30.70.1230">
    <property type="entry name" value="Nucleotide cyclase"/>
    <property type="match status" value="1"/>
</dbReference>
<accession>A0A0S2TI45</accession>
<dbReference type="InterPro" id="IPR050697">
    <property type="entry name" value="Adenylyl/Guanylyl_Cyclase_3/4"/>
</dbReference>
<gene>
    <name evidence="3" type="ORF">Tel_02060</name>
</gene>
<name>A0A0S2TI45_9GAMM</name>
<feature type="domain" description="Guanylate cyclase" evidence="2">
    <location>
        <begin position="485"/>
        <end position="617"/>
    </location>
</feature>
<organism evidence="3 4">
    <name type="scientific">Candidatus Tenderia electrophaga</name>
    <dbReference type="NCBI Taxonomy" id="1748243"/>
    <lineage>
        <taxon>Bacteria</taxon>
        <taxon>Pseudomonadati</taxon>
        <taxon>Pseudomonadota</taxon>
        <taxon>Gammaproteobacteria</taxon>
        <taxon>Candidatus Tenderiales</taxon>
        <taxon>Candidatus Tenderiaceae</taxon>
        <taxon>Candidatus Tenderia</taxon>
    </lineage>
</organism>
<keyword evidence="1" id="KW-0812">Transmembrane</keyword>
<dbReference type="GO" id="GO:0035556">
    <property type="term" value="P:intracellular signal transduction"/>
    <property type="evidence" value="ECO:0007669"/>
    <property type="project" value="InterPro"/>
</dbReference>
<dbReference type="GO" id="GO:0006171">
    <property type="term" value="P:cAMP biosynthetic process"/>
    <property type="evidence" value="ECO:0007669"/>
    <property type="project" value="TreeGrafter"/>
</dbReference>
<evidence type="ECO:0000313" key="3">
    <source>
        <dbReference type="EMBL" id="ALP54701.1"/>
    </source>
</evidence>
<dbReference type="SMART" id="SM00044">
    <property type="entry name" value="CYCc"/>
    <property type="match status" value="1"/>
</dbReference>
<dbReference type="EMBL" id="CP013099">
    <property type="protein sequence ID" value="ALP54701.1"/>
    <property type="molecule type" value="Genomic_DNA"/>
</dbReference>
<feature type="transmembrane region" description="Helical" evidence="1">
    <location>
        <begin position="393"/>
        <end position="413"/>
    </location>
</feature>
<dbReference type="InterPro" id="IPR029787">
    <property type="entry name" value="Nucleotide_cyclase"/>
</dbReference>
<protein>
    <recommendedName>
        <fullName evidence="2">Guanylate cyclase domain-containing protein</fullName>
    </recommendedName>
</protein>
<dbReference type="SMART" id="SM01080">
    <property type="entry name" value="CHASE2"/>
    <property type="match status" value="1"/>
</dbReference>
<sequence>MSQNPFTAKSLPTLLGIAVSIVFGWAQFADIPLLKALKQRAESMAYDLRLNGALAQDPALDRRIVIIDIDEKSLAAEGRWPWPRDKIAALTERLFAGGAVVVGFDIIFSEPERNKAAAVLARVAADQPDNAALIRNLEALLPHFDNDHRLAESLDGRDVTLGYLFHEEDSAPLGELPPALLSLTPEQVRRSGIKAMPNYTASVPLLQDAAYSSGFVTTWPDPDGIIRRTPMLIRHGTQVYGSLSLNLAKLYLFLEQVEIKTAPIGNIDAVEKIILGGTTIPTDGLGFALVPYRGPAGQFPYISATDILHGDYDPARLAGTIVLVGATAVGISDLVATPVENIYPGVEVHANMVRSILDNDFPYEPAWADGANLMATLAIGLLLALLLPRLAPLPLLITSLLTAAGVAYGNFWLWQAQGLALAVAWPLLLILTLAAVNISYGLLYETRKRVQLKNMFGQYVPPQLVDAMSQTSESFGFEGESREMTVLFADIRGFTGLSEQLSPEALRSLLNRYFTHMTEIIFEHQGTIDKYVGDMIMAFWGAPLSDPEHAKHALRAALQMLEKTAELKPILAAEGYPEINIGIGLNSGLMNVGDMGSSYRRAYTVLGDNVNLGSRIEGLTKFYGVGLVVSEFTKAGQDAFLFRQLDRVKVKGKTTAVAVFEPLCSRDAATPALLHTLTQHEAALTAYYAQDWDQAEALLRRLLLQQPASRLYPLYLERIAELRQRPPGPQWDGVYERREK</sequence>
<dbReference type="PANTHER" id="PTHR43081">
    <property type="entry name" value="ADENYLATE CYCLASE, TERMINAL-DIFFERENTIATION SPECIFIC-RELATED"/>
    <property type="match status" value="1"/>
</dbReference>
<dbReference type="PANTHER" id="PTHR43081:SF1">
    <property type="entry name" value="ADENYLATE CYCLASE, TERMINAL-DIFFERENTIATION SPECIFIC"/>
    <property type="match status" value="1"/>
</dbReference>
<evidence type="ECO:0000313" key="4">
    <source>
        <dbReference type="Proteomes" id="UP000055136"/>
    </source>
</evidence>
<dbReference type="Pfam" id="PF00211">
    <property type="entry name" value="Guanylate_cyc"/>
    <property type="match status" value="1"/>
</dbReference>
<dbReference type="SUPFAM" id="SSF55073">
    <property type="entry name" value="Nucleotide cyclase"/>
    <property type="match status" value="1"/>
</dbReference>
<proteinExistence type="predicted"/>
<dbReference type="Pfam" id="PF05226">
    <property type="entry name" value="CHASE2"/>
    <property type="match status" value="1"/>
</dbReference>
<keyword evidence="4" id="KW-1185">Reference proteome</keyword>
<reference evidence="3" key="1">
    <citation type="submission" date="2015-10" db="EMBL/GenBank/DDBJ databases">
        <title>Description of Candidatus Tenderia electrophaga gen. nov, sp. nov., an Uncultivated Electroautotroph from a Biocathode Enrichment.</title>
        <authorList>
            <person name="Eddie B.J."/>
            <person name="Malanoski A.P."/>
            <person name="Wang Z."/>
            <person name="Hall R.J."/>
            <person name="Oh S.D."/>
            <person name="Heiner C."/>
            <person name="Lin B."/>
            <person name="Strycharz-Glaven S.M."/>
        </authorList>
    </citation>
    <scope>NUCLEOTIDE SEQUENCE [LARGE SCALE GENOMIC DNA]</scope>
    <source>
        <strain evidence="3">NRL1</strain>
    </source>
</reference>
<dbReference type="CDD" id="cd07302">
    <property type="entry name" value="CHD"/>
    <property type="match status" value="1"/>
</dbReference>
<dbReference type="GO" id="GO:0004016">
    <property type="term" value="F:adenylate cyclase activity"/>
    <property type="evidence" value="ECO:0007669"/>
    <property type="project" value="UniProtKB-ARBA"/>
</dbReference>
<dbReference type="STRING" id="1748243.Tel_02060"/>
<dbReference type="InterPro" id="IPR007890">
    <property type="entry name" value="CHASE2"/>
</dbReference>
<evidence type="ECO:0000256" key="1">
    <source>
        <dbReference type="SAM" id="Phobius"/>
    </source>
</evidence>
<dbReference type="AlphaFoldDB" id="A0A0S2TI45"/>
<dbReference type="Proteomes" id="UP000055136">
    <property type="component" value="Chromosome"/>
</dbReference>
<evidence type="ECO:0000259" key="2">
    <source>
        <dbReference type="PROSITE" id="PS50125"/>
    </source>
</evidence>
<dbReference type="PROSITE" id="PS50125">
    <property type="entry name" value="GUANYLATE_CYCLASE_2"/>
    <property type="match status" value="1"/>
</dbReference>
<dbReference type="InterPro" id="IPR001054">
    <property type="entry name" value="A/G_cyclase"/>
</dbReference>
<keyword evidence="1" id="KW-1133">Transmembrane helix</keyword>
<feature type="transmembrane region" description="Helical" evidence="1">
    <location>
        <begin position="419"/>
        <end position="443"/>
    </location>
</feature>